<evidence type="ECO:0008006" key="4">
    <source>
        <dbReference type="Google" id="ProtNLM"/>
    </source>
</evidence>
<feature type="compositionally biased region" description="Low complexity" evidence="1">
    <location>
        <begin position="314"/>
        <end position="330"/>
    </location>
</feature>
<feature type="compositionally biased region" description="Basic residues" evidence="1">
    <location>
        <begin position="262"/>
        <end position="273"/>
    </location>
</feature>
<comment type="caution">
    <text evidence="2">The sequence shown here is derived from an EMBL/GenBank/DDBJ whole genome shotgun (WGS) entry which is preliminary data.</text>
</comment>
<gene>
    <name evidence="2" type="ORF">KPH14_010913</name>
</gene>
<reference evidence="2" key="1">
    <citation type="submission" date="2021-08" db="EMBL/GenBank/DDBJ databases">
        <authorList>
            <person name="Misof B."/>
            <person name="Oliver O."/>
            <person name="Podsiadlowski L."/>
            <person name="Donath A."/>
            <person name="Peters R."/>
            <person name="Mayer C."/>
            <person name="Rust J."/>
            <person name="Gunkel S."/>
            <person name="Lesny P."/>
            <person name="Martin S."/>
            <person name="Oeyen J.P."/>
            <person name="Petersen M."/>
            <person name="Panagiotis P."/>
            <person name="Wilbrandt J."/>
            <person name="Tanja T."/>
        </authorList>
    </citation>
    <scope>NUCLEOTIDE SEQUENCE</scope>
    <source>
        <strain evidence="2">GBR_01_08_01A</strain>
        <tissue evidence="2">Thorax + abdomen</tissue>
    </source>
</reference>
<proteinExistence type="predicted"/>
<evidence type="ECO:0000256" key="1">
    <source>
        <dbReference type="SAM" id="MobiDB-lite"/>
    </source>
</evidence>
<accession>A0AAD9RG20</accession>
<evidence type="ECO:0000313" key="3">
    <source>
        <dbReference type="Proteomes" id="UP001258017"/>
    </source>
</evidence>
<dbReference type="AlphaFoldDB" id="A0AAD9RG20"/>
<organism evidence="2 3">
    <name type="scientific">Odynerus spinipes</name>
    <dbReference type="NCBI Taxonomy" id="1348599"/>
    <lineage>
        <taxon>Eukaryota</taxon>
        <taxon>Metazoa</taxon>
        <taxon>Ecdysozoa</taxon>
        <taxon>Arthropoda</taxon>
        <taxon>Hexapoda</taxon>
        <taxon>Insecta</taxon>
        <taxon>Pterygota</taxon>
        <taxon>Neoptera</taxon>
        <taxon>Endopterygota</taxon>
        <taxon>Hymenoptera</taxon>
        <taxon>Apocrita</taxon>
        <taxon>Aculeata</taxon>
        <taxon>Vespoidea</taxon>
        <taxon>Vespidae</taxon>
        <taxon>Eumeninae</taxon>
        <taxon>Odynerus</taxon>
    </lineage>
</organism>
<dbReference type="EMBL" id="JAIFRP010000166">
    <property type="protein sequence ID" value="KAK2578800.1"/>
    <property type="molecule type" value="Genomic_DNA"/>
</dbReference>
<sequence length="443" mass="48022">MAALPQLSGGDTAASSSRLQGSAIFHAVRRTHRRAAQPHRLSQPPRLQLLLSLAALARERRPAVVVPAHLLARNPAAVLPTASVITSNAAGQQLRLRTLLDSGSQVNLITARCAHRLQLPIRRPSSPLLSVGDAVLPPASGRTVLLLHHSGDPPRLPLIAEVVPGITRSPFQELPRWTRFNDLPLADPRYFLPDDVDLLLGVTAVSYLLPSAALSPLLGTPGAVYTTLGWTISGPYDPEDCHFFAQTVRFAPDTVFHEATSRRRRRAHRRTRARSATPPPSTLRQAEEPTSEPESQPSFPALTASSVQGLPEHASSTPAPSNLPSSLACSSPSPLQSSLMLTSAIDGNPSSTSVTIADPLVEVVQRFWELERVPDRLPLTAAEQACEDHFATTIARNSEGRYIVHLPFLTDSPQLGKSSTVALCQFLRLEKRLARQPLLRQAY</sequence>
<dbReference type="Proteomes" id="UP001258017">
    <property type="component" value="Unassembled WGS sequence"/>
</dbReference>
<protein>
    <recommendedName>
        <fullName evidence="4">Peptidase A2 domain-containing protein</fullName>
    </recommendedName>
</protein>
<reference evidence="2" key="2">
    <citation type="journal article" date="2023" name="Commun. Biol.">
        <title>Intrasexual cuticular hydrocarbon dimorphism in a wasp sheds light on hydrocarbon biosynthesis genes in Hymenoptera.</title>
        <authorList>
            <person name="Moris V.C."/>
            <person name="Podsiadlowski L."/>
            <person name="Martin S."/>
            <person name="Oeyen J.P."/>
            <person name="Donath A."/>
            <person name="Petersen M."/>
            <person name="Wilbrandt J."/>
            <person name="Misof B."/>
            <person name="Liedtke D."/>
            <person name="Thamm M."/>
            <person name="Scheiner R."/>
            <person name="Schmitt T."/>
            <person name="Niehuis O."/>
        </authorList>
    </citation>
    <scope>NUCLEOTIDE SEQUENCE</scope>
    <source>
        <strain evidence="2">GBR_01_08_01A</strain>
    </source>
</reference>
<name>A0AAD9RG20_9HYME</name>
<evidence type="ECO:0000313" key="2">
    <source>
        <dbReference type="EMBL" id="KAK2578800.1"/>
    </source>
</evidence>
<feature type="region of interest" description="Disordered" evidence="1">
    <location>
        <begin position="259"/>
        <end position="330"/>
    </location>
</feature>
<keyword evidence="3" id="KW-1185">Reference proteome</keyword>